<proteinExistence type="predicted"/>
<name>A0AAD4N928_9BILA</name>
<protein>
    <submittedName>
        <fullName evidence="2">Uncharacterized protein</fullName>
    </submittedName>
</protein>
<feature type="chain" id="PRO_5042002962" evidence="1">
    <location>
        <begin position="28"/>
        <end position="374"/>
    </location>
</feature>
<dbReference type="PROSITE" id="PS51257">
    <property type="entry name" value="PROKAR_LIPOPROTEIN"/>
    <property type="match status" value="1"/>
</dbReference>
<organism evidence="2 3">
    <name type="scientific">Ditylenchus destructor</name>
    <dbReference type="NCBI Taxonomy" id="166010"/>
    <lineage>
        <taxon>Eukaryota</taxon>
        <taxon>Metazoa</taxon>
        <taxon>Ecdysozoa</taxon>
        <taxon>Nematoda</taxon>
        <taxon>Chromadorea</taxon>
        <taxon>Rhabditida</taxon>
        <taxon>Tylenchina</taxon>
        <taxon>Tylenchomorpha</taxon>
        <taxon>Sphaerularioidea</taxon>
        <taxon>Anguinidae</taxon>
        <taxon>Anguininae</taxon>
        <taxon>Ditylenchus</taxon>
    </lineage>
</organism>
<feature type="signal peptide" evidence="1">
    <location>
        <begin position="1"/>
        <end position="27"/>
    </location>
</feature>
<dbReference type="AlphaFoldDB" id="A0AAD4N928"/>
<sequence>MLRYCNFSLLFFVSACTLLSLPTASESSADSNVDDYSSFSKFFDGLSFFPRIIRPIADKFVKKKNSLIKQAEEMIQRMKSKTSIFMNLPKFRTLITKILNKFIYMFVEKLDPNDMKISLTKGRIEVDNVFLTKTITKDRNVAMNLEFGYVKRIVLRFSFWKAAKNFFSMKPEAFRANLRWEAEGVVLIFVKNPNVYDSTEREPPIAPSKARDFFRELVHHSEVSAKQIVVRFEKILPNFDRSITLTADFVRFVLNSTWQNYRDEIGKIDEDFVKVFFRSAAVDNLSVRKQDDAVIYTQTEEYKRNDREEWLVIANGLLKVVIYEVRTQEQRYEEIESDLAPPVQGCVIAQNAPLDEPSPNPKKNFAVRSANLEL</sequence>
<evidence type="ECO:0000256" key="1">
    <source>
        <dbReference type="SAM" id="SignalP"/>
    </source>
</evidence>
<reference evidence="2" key="1">
    <citation type="submission" date="2022-01" db="EMBL/GenBank/DDBJ databases">
        <title>Genome Sequence Resource for Two Populations of Ditylenchus destructor, the Migratory Endoparasitic Phytonematode.</title>
        <authorList>
            <person name="Zhang H."/>
            <person name="Lin R."/>
            <person name="Xie B."/>
        </authorList>
    </citation>
    <scope>NUCLEOTIDE SEQUENCE</scope>
    <source>
        <strain evidence="2">BazhouSP</strain>
    </source>
</reference>
<keyword evidence="3" id="KW-1185">Reference proteome</keyword>
<dbReference type="Proteomes" id="UP001201812">
    <property type="component" value="Unassembled WGS sequence"/>
</dbReference>
<comment type="caution">
    <text evidence="2">The sequence shown here is derived from an EMBL/GenBank/DDBJ whole genome shotgun (WGS) entry which is preliminary data.</text>
</comment>
<accession>A0AAD4N928</accession>
<gene>
    <name evidence="2" type="ORF">DdX_04174</name>
</gene>
<evidence type="ECO:0000313" key="3">
    <source>
        <dbReference type="Proteomes" id="UP001201812"/>
    </source>
</evidence>
<evidence type="ECO:0000313" key="2">
    <source>
        <dbReference type="EMBL" id="KAI1721887.1"/>
    </source>
</evidence>
<keyword evidence="1" id="KW-0732">Signal</keyword>
<dbReference type="EMBL" id="JAKKPZ010000004">
    <property type="protein sequence ID" value="KAI1721887.1"/>
    <property type="molecule type" value="Genomic_DNA"/>
</dbReference>